<keyword evidence="4" id="KW-0547">Nucleotide-binding</keyword>
<gene>
    <name evidence="8" type="ORF">HINF_LOCUS1179</name>
    <name evidence="9" type="ORF">HINF_LOCUS34220</name>
    <name evidence="10" type="ORF">HINF_LOCUS35178</name>
    <name evidence="11" type="ORF">HINF_LOCUS38367</name>
    <name evidence="12" type="ORF">HINF_LOCUS53432</name>
    <name evidence="13" type="ORF">HINF_LOCUS55019</name>
</gene>
<organism evidence="10">
    <name type="scientific">Hexamita inflata</name>
    <dbReference type="NCBI Taxonomy" id="28002"/>
    <lineage>
        <taxon>Eukaryota</taxon>
        <taxon>Metamonada</taxon>
        <taxon>Diplomonadida</taxon>
        <taxon>Hexamitidae</taxon>
        <taxon>Hexamitinae</taxon>
        <taxon>Hexamita</taxon>
    </lineage>
</organism>
<evidence type="ECO:0000256" key="7">
    <source>
        <dbReference type="ARBA" id="ARBA00023136"/>
    </source>
</evidence>
<dbReference type="GO" id="GO:0005886">
    <property type="term" value="C:plasma membrane"/>
    <property type="evidence" value="ECO:0007669"/>
    <property type="project" value="UniProtKB-SubCell"/>
</dbReference>
<dbReference type="CDD" id="cd00876">
    <property type="entry name" value="Ras"/>
    <property type="match status" value="1"/>
</dbReference>
<dbReference type="AlphaFoldDB" id="A0AA86UR44"/>
<dbReference type="SMART" id="SM00173">
    <property type="entry name" value="RAS"/>
    <property type="match status" value="1"/>
</dbReference>
<dbReference type="FunFam" id="3.40.50.300:FF:000343">
    <property type="entry name" value="Ras family gtpase"/>
    <property type="match status" value="1"/>
</dbReference>
<keyword evidence="5" id="KW-0378">Hydrolase</keyword>
<sequence>MAENTMKVVIVGAGAVGKSCISVRFILGKFVKKYEPTIENFYRKAIEVDSEITMLDILDTAGQEEFSALRDSYMYGGDGFVLVYAVNSINSFYEVEKLKEQILRIKGKESVPMVLVGNKCDMEDREVTTEQGENLAKQYGCQFVETSARENINIQQIFTKIVQQIRDSQKKEGTHKKKTKGCGSV</sequence>
<dbReference type="PROSITE" id="PS51419">
    <property type="entry name" value="RAB"/>
    <property type="match status" value="1"/>
</dbReference>
<reference evidence="11 14" key="2">
    <citation type="submission" date="2024-07" db="EMBL/GenBank/DDBJ databases">
        <authorList>
            <person name="Akdeniz Z."/>
        </authorList>
    </citation>
    <scope>NUCLEOTIDE SEQUENCE [LARGE SCALE GENOMIC DNA]</scope>
</reference>
<evidence type="ECO:0000313" key="11">
    <source>
        <dbReference type="EMBL" id="CAL6040500.1"/>
    </source>
</evidence>
<dbReference type="Gene3D" id="3.40.50.300">
    <property type="entry name" value="P-loop containing nucleotide triphosphate hydrolases"/>
    <property type="match status" value="1"/>
</dbReference>
<accession>A0AA86UR44</accession>
<dbReference type="NCBIfam" id="TIGR00231">
    <property type="entry name" value="small_GTP"/>
    <property type="match status" value="1"/>
</dbReference>
<evidence type="ECO:0000313" key="8">
    <source>
        <dbReference type="EMBL" id="CAI9913534.1"/>
    </source>
</evidence>
<proteinExistence type="predicted"/>
<keyword evidence="14" id="KW-1185">Reference proteome</keyword>
<dbReference type="InterPro" id="IPR005225">
    <property type="entry name" value="Small_GTP-bd"/>
</dbReference>
<dbReference type="PROSITE" id="PS51421">
    <property type="entry name" value="RAS"/>
    <property type="match status" value="1"/>
</dbReference>
<evidence type="ECO:0000313" key="9">
    <source>
        <dbReference type="EMBL" id="CAI9946575.1"/>
    </source>
</evidence>
<dbReference type="Pfam" id="PF00071">
    <property type="entry name" value="Ras"/>
    <property type="match status" value="1"/>
</dbReference>
<evidence type="ECO:0000256" key="2">
    <source>
        <dbReference type="ARBA" id="ARBA00011984"/>
    </source>
</evidence>
<dbReference type="SMART" id="SM00175">
    <property type="entry name" value="RAB"/>
    <property type="match status" value="1"/>
</dbReference>
<dbReference type="GO" id="GO:0005525">
    <property type="term" value="F:GTP binding"/>
    <property type="evidence" value="ECO:0007669"/>
    <property type="project" value="UniProtKB-KW"/>
</dbReference>
<dbReference type="InterPro" id="IPR027417">
    <property type="entry name" value="P-loop_NTPase"/>
</dbReference>
<keyword evidence="7" id="KW-0472">Membrane</keyword>
<comment type="caution">
    <text evidence="10">The sequence shown here is derived from an EMBL/GenBank/DDBJ whole genome shotgun (WGS) entry which is preliminary data.</text>
</comment>
<evidence type="ECO:0000313" key="13">
    <source>
        <dbReference type="EMBL" id="CAL6071175.1"/>
    </source>
</evidence>
<keyword evidence="6" id="KW-0342">GTP-binding</keyword>
<evidence type="ECO:0000313" key="12">
    <source>
        <dbReference type="EMBL" id="CAL6068295.1"/>
    </source>
</evidence>
<dbReference type="GO" id="GO:0007165">
    <property type="term" value="P:signal transduction"/>
    <property type="evidence" value="ECO:0007669"/>
    <property type="project" value="InterPro"/>
</dbReference>
<dbReference type="InterPro" id="IPR020849">
    <property type="entry name" value="Small_GTPase_Ras-type"/>
</dbReference>
<dbReference type="SMART" id="SM00174">
    <property type="entry name" value="RHO"/>
    <property type="match status" value="1"/>
</dbReference>
<dbReference type="EMBL" id="CAXDID020000272">
    <property type="protein sequence ID" value="CAL6068295.1"/>
    <property type="molecule type" value="Genomic_DNA"/>
</dbReference>
<dbReference type="EMBL" id="CATOUU010000026">
    <property type="protein sequence ID" value="CAI9913534.1"/>
    <property type="molecule type" value="Genomic_DNA"/>
</dbReference>
<dbReference type="PROSITE" id="PS51420">
    <property type="entry name" value="RHO"/>
    <property type="match status" value="1"/>
</dbReference>
<reference evidence="10" key="1">
    <citation type="submission" date="2023-06" db="EMBL/GenBank/DDBJ databases">
        <authorList>
            <person name="Kurt Z."/>
        </authorList>
    </citation>
    <scope>NUCLEOTIDE SEQUENCE</scope>
</reference>
<keyword evidence="3" id="KW-1003">Cell membrane</keyword>
<evidence type="ECO:0000256" key="1">
    <source>
        <dbReference type="ARBA" id="ARBA00004236"/>
    </source>
</evidence>
<dbReference type="SUPFAM" id="SSF52540">
    <property type="entry name" value="P-loop containing nucleoside triphosphate hydrolases"/>
    <property type="match status" value="1"/>
</dbReference>
<dbReference type="PANTHER" id="PTHR24070">
    <property type="entry name" value="RAS, DI-RAS, AND RHEB FAMILY MEMBERS OF SMALL GTPASE SUPERFAMILY"/>
    <property type="match status" value="1"/>
</dbReference>
<dbReference type="GO" id="GO:0003925">
    <property type="term" value="F:G protein activity"/>
    <property type="evidence" value="ECO:0007669"/>
    <property type="project" value="UniProtKB-EC"/>
</dbReference>
<dbReference type="EMBL" id="CAXDID020000145">
    <property type="protein sequence ID" value="CAL6040500.1"/>
    <property type="molecule type" value="Genomic_DNA"/>
</dbReference>
<dbReference type="Proteomes" id="UP001642409">
    <property type="component" value="Unassembled WGS sequence"/>
</dbReference>
<evidence type="ECO:0000256" key="3">
    <source>
        <dbReference type="ARBA" id="ARBA00022475"/>
    </source>
</evidence>
<evidence type="ECO:0000313" key="14">
    <source>
        <dbReference type="Proteomes" id="UP001642409"/>
    </source>
</evidence>
<dbReference type="PRINTS" id="PR00449">
    <property type="entry name" value="RASTRNSFRMNG"/>
</dbReference>
<dbReference type="EMBL" id="CATOUU010000763">
    <property type="protein sequence ID" value="CAI9946575.1"/>
    <property type="molecule type" value="Genomic_DNA"/>
</dbReference>
<evidence type="ECO:0000256" key="5">
    <source>
        <dbReference type="ARBA" id="ARBA00022801"/>
    </source>
</evidence>
<dbReference type="EMBL" id="CAXDID020000289">
    <property type="protein sequence ID" value="CAL6071175.1"/>
    <property type="molecule type" value="Genomic_DNA"/>
</dbReference>
<comment type="subcellular location">
    <subcellularLocation>
        <location evidence="1">Cell membrane</location>
    </subcellularLocation>
</comment>
<evidence type="ECO:0000256" key="4">
    <source>
        <dbReference type="ARBA" id="ARBA00022741"/>
    </source>
</evidence>
<name>A0AA86UR44_9EUKA</name>
<protein>
    <recommendedName>
        <fullName evidence="2">small monomeric GTPase</fullName>
        <ecNumber evidence="2">3.6.5.2</ecNumber>
    </recommendedName>
</protein>
<evidence type="ECO:0000313" key="10">
    <source>
        <dbReference type="EMBL" id="CAI9947533.1"/>
    </source>
</evidence>
<dbReference type="SMART" id="SM00176">
    <property type="entry name" value="RAN"/>
    <property type="match status" value="1"/>
</dbReference>
<evidence type="ECO:0000256" key="6">
    <source>
        <dbReference type="ARBA" id="ARBA00023134"/>
    </source>
</evidence>
<dbReference type="InterPro" id="IPR001806">
    <property type="entry name" value="Small_GTPase"/>
</dbReference>
<dbReference type="EC" id="3.6.5.2" evidence="2"/>
<dbReference type="EMBL" id="CATOUU010000776">
    <property type="protein sequence ID" value="CAI9947533.1"/>
    <property type="molecule type" value="Genomic_DNA"/>
</dbReference>